<gene>
    <name evidence="3" type="ORF">HY730_10275</name>
</gene>
<dbReference type="CDD" id="cd07381">
    <property type="entry name" value="MPP_CapA"/>
    <property type="match status" value="1"/>
</dbReference>
<accession>A0A933GP78</accession>
<sequence length="373" mass="41047">MSEAAKSLTLFLAGDVMLGRGIDQVLPHPSHPALHEPYLTDARGYVALAERANGPLPRKAGFSYVWGEALDELERMAPDFRIINLETSITESEDYCQGKDIHYRMNPKNIGCLRAAGIDFCSLANNHILDWGCAGHLETLETLKKAGVKSSGAGRNIEEASAPAVLEAKDKRRVILFSFGAGSSGIPSNWAASRDKPGVNRLEALSERAVQAIAEKVRGVNQTGIVLVSLHWGSNWGYGISREEREFAHGLIDYAGVDLIHGHSSHHVKGLEVYKGKLVLYGCGDFLNDYEGIGGYEVFRGDLGLMYFASLDPVTEKLNSLSMIPTQIKRFRVNRASRGDALWLRETLNRESREFGAYVESGDNNVLRLGWSQ</sequence>
<dbReference type="InterPro" id="IPR052169">
    <property type="entry name" value="CW_Biosynth-Accessory"/>
</dbReference>
<comment type="caution">
    <text evidence="3">The sequence shown here is derived from an EMBL/GenBank/DDBJ whole genome shotgun (WGS) entry which is preliminary data.</text>
</comment>
<reference evidence="3" key="1">
    <citation type="submission" date="2020-07" db="EMBL/GenBank/DDBJ databases">
        <title>Huge and variable diversity of episymbiotic CPR bacteria and DPANN archaea in groundwater ecosystems.</title>
        <authorList>
            <person name="He C.Y."/>
            <person name="Keren R."/>
            <person name="Whittaker M."/>
            <person name="Farag I.F."/>
            <person name="Doudna J."/>
            <person name="Cate J.H.D."/>
            <person name="Banfield J.F."/>
        </authorList>
    </citation>
    <scope>NUCLEOTIDE SEQUENCE</scope>
    <source>
        <strain evidence="3">NC_groundwater_1482_Ag_S-0.65um_47_24</strain>
    </source>
</reference>
<dbReference type="Gene3D" id="3.60.21.10">
    <property type="match status" value="1"/>
</dbReference>
<protein>
    <submittedName>
        <fullName evidence="3">CapA family protein</fullName>
    </submittedName>
</protein>
<dbReference type="PANTHER" id="PTHR33393">
    <property type="entry name" value="POLYGLUTAMINE SYNTHESIS ACCESSORY PROTEIN RV0574C-RELATED"/>
    <property type="match status" value="1"/>
</dbReference>
<evidence type="ECO:0000313" key="4">
    <source>
        <dbReference type="Proteomes" id="UP000772181"/>
    </source>
</evidence>
<organism evidence="3 4">
    <name type="scientific">Tectimicrobiota bacterium</name>
    <dbReference type="NCBI Taxonomy" id="2528274"/>
    <lineage>
        <taxon>Bacteria</taxon>
        <taxon>Pseudomonadati</taxon>
        <taxon>Nitrospinota/Tectimicrobiota group</taxon>
        <taxon>Candidatus Tectimicrobiota</taxon>
    </lineage>
</organism>
<dbReference type="EMBL" id="JACQWF010000439">
    <property type="protein sequence ID" value="MBI4596740.1"/>
    <property type="molecule type" value="Genomic_DNA"/>
</dbReference>
<dbReference type="AlphaFoldDB" id="A0A933GP78"/>
<dbReference type="Pfam" id="PF09587">
    <property type="entry name" value="PGA_cap"/>
    <property type="match status" value="1"/>
</dbReference>
<dbReference type="InterPro" id="IPR019079">
    <property type="entry name" value="Capsule_synth_CapA"/>
</dbReference>
<dbReference type="SMART" id="SM00854">
    <property type="entry name" value="PGA_cap"/>
    <property type="match status" value="1"/>
</dbReference>
<dbReference type="SUPFAM" id="SSF56300">
    <property type="entry name" value="Metallo-dependent phosphatases"/>
    <property type="match status" value="1"/>
</dbReference>
<comment type="similarity">
    <text evidence="1">Belongs to the CapA family.</text>
</comment>
<proteinExistence type="inferred from homology"/>
<evidence type="ECO:0000259" key="2">
    <source>
        <dbReference type="SMART" id="SM00854"/>
    </source>
</evidence>
<feature type="domain" description="Capsule synthesis protein CapA" evidence="2">
    <location>
        <begin position="9"/>
        <end position="290"/>
    </location>
</feature>
<name>A0A933GP78_UNCTE</name>
<dbReference type="PANTHER" id="PTHR33393:SF11">
    <property type="entry name" value="POLYGLUTAMINE SYNTHESIS ACCESSORY PROTEIN RV0574C-RELATED"/>
    <property type="match status" value="1"/>
</dbReference>
<dbReference type="InterPro" id="IPR029052">
    <property type="entry name" value="Metallo-depent_PP-like"/>
</dbReference>
<evidence type="ECO:0000313" key="3">
    <source>
        <dbReference type="EMBL" id="MBI4596740.1"/>
    </source>
</evidence>
<evidence type="ECO:0000256" key="1">
    <source>
        <dbReference type="ARBA" id="ARBA00005662"/>
    </source>
</evidence>
<dbReference type="Proteomes" id="UP000772181">
    <property type="component" value="Unassembled WGS sequence"/>
</dbReference>